<evidence type="ECO:0000313" key="2">
    <source>
        <dbReference type="Proteomes" id="UP001597286"/>
    </source>
</evidence>
<proteinExistence type="predicted"/>
<dbReference type="SUPFAM" id="SSF109854">
    <property type="entry name" value="DinB/YfiT-like putative metalloenzymes"/>
    <property type="match status" value="1"/>
</dbReference>
<gene>
    <name evidence="1" type="ORF">ACFSJG_09760</name>
</gene>
<dbReference type="RefSeq" id="WP_378484999.1">
    <property type="nucleotide sequence ID" value="NZ_JBHUFB010000009.1"/>
</dbReference>
<organism evidence="1 2">
    <name type="scientific">Rhodococcus gannanensis</name>
    <dbReference type="NCBI Taxonomy" id="1960308"/>
    <lineage>
        <taxon>Bacteria</taxon>
        <taxon>Bacillati</taxon>
        <taxon>Actinomycetota</taxon>
        <taxon>Actinomycetes</taxon>
        <taxon>Mycobacteriales</taxon>
        <taxon>Nocardiaceae</taxon>
        <taxon>Rhodococcus</taxon>
    </lineage>
</organism>
<dbReference type="Pfam" id="PF04978">
    <property type="entry name" value="MST"/>
    <property type="match status" value="1"/>
</dbReference>
<sequence>MTERDVRKSDLVERLQVLRESVLWKLDGLSEYDLRRPMTPTGTNLLGLVKHLATCEFGYFGITFGRPYPIEMPWVLPGAEVGADMWATPAESTEYVVDGLYRRSWRYAADTFDSLDLDTTGTVPGWPRERVTLHQILLHMNIETARHAGHADIVRELIDGAAGMTPGAANLEITGTDEQRAQYERIQAAADTFR</sequence>
<dbReference type="InterPro" id="IPR034660">
    <property type="entry name" value="DinB/YfiT-like"/>
</dbReference>
<protein>
    <submittedName>
        <fullName evidence="1">DinB family protein</fullName>
    </submittedName>
</protein>
<reference evidence="2" key="1">
    <citation type="journal article" date="2019" name="Int. J. Syst. Evol. Microbiol.">
        <title>The Global Catalogue of Microorganisms (GCM) 10K type strain sequencing project: providing services to taxonomists for standard genome sequencing and annotation.</title>
        <authorList>
            <consortium name="The Broad Institute Genomics Platform"/>
            <consortium name="The Broad Institute Genome Sequencing Center for Infectious Disease"/>
            <person name="Wu L."/>
            <person name="Ma J."/>
        </authorList>
    </citation>
    <scope>NUCLEOTIDE SEQUENCE [LARGE SCALE GENOMIC DNA]</scope>
    <source>
        <strain evidence="2">DT72</strain>
    </source>
</reference>
<dbReference type="EMBL" id="JBHUFB010000009">
    <property type="protein sequence ID" value="MFD1812498.1"/>
    <property type="molecule type" value="Genomic_DNA"/>
</dbReference>
<name>A0ABW4P250_9NOCA</name>
<keyword evidence="2" id="KW-1185">Reference proteome</keyword>
<accession>A0ABW4P250</accession>
<dbReference type="Gene3D" id="1.20.120.450">
    <property type="entry name" value="dinb family like domain"/>
    <property type="match status" value="1"/>
</dbReference>
<dbReference type="InterPro" id="IPR007061">
    <property type="entry name" value="MST-like"/>
</dbReference>
<comment type="caution">
    <text evidence="1">The sequence shown here is derived from an EMBL/GenBank/DDBJ whole genome shotgun (WGS) entry which is preliminary data.</text>
</comment>
<dbReference type="Proteomes" id="UP001597286">
    <property type="component" value="Unassembled WGS sequence"/>
</dbReference>
<evidence type="ECO:0000313" key="1">
    <source>
        <dbReference type="EMBL" id="MFD1812498.1"/>
    </source>
</evidence>